<dbReference type="Pfam" id="PF06839">
    <property type="entry name" value="Zn_ribbon_GRF"/>
    <property type="match status" value="1"/>
</dbReference>
<keyword evidence="2 4" id="KW-0863">Zinc-finger</keyword>
<dbReference type="GO" id="GO:0008270">
    <property type="term" value="F:zinc ion binding"/>
    <property type="evidence" value="ECO:0007669"/>
    <property type="project" value="UniProtKB-KW"/>
</dbReference>
<sequence length="144" mass="16591">MGSVGGGRSRQVLQSHGSHGSSSSLRRRKNSDQVCFCGLKTVIKKSGTRENPDRLFHACPRYRKGNHCNYFRWAEDNEYEGLEHLGEVKTDAEMESDAAFFNHNISWRMMSLEAEVKALRMQLYFRLIVVIVIFMIMCMFFSGK</sequence>
<evidence type="ECO:0000313" key="8">
    <source>
        <dbReference type="EMBL" id="RYR38173.1"/>
    </source>
</evidence>
<evidence type="ECO:0000256" key="4">
    <source>
        <dbReference type="PROSITE-ProRule" id="PRU01343"/>
    </source>
</evidence>
<evidence type="ECO:0000256" key="2">
    <source>
        <dbReference type="ARBA" id="ARBA00022771"/>
    </source>
</evidence>
<evidence type="ECO:0000256" key="3">
    <source>
        <dbReference type="ARBA" id="ARBA00022833"/>
    </source>
</evidence>
<keyword evidence="6" id="KW-0812">Transmembrane</keyword>
<keyword evidence="6" id="KW-0472">Membrane</keyword>
<evidence type="ECO:0000256" key="5">
    <source>
        <dbReference type="SAM" id="MobiDB-lite"/>
    </source>
</evidence>
<comment type="caution">
    <text evidence="8">The sequence shown here is derived from an EMBL/GenBank/DDBJ whole genome shotgun (WGS) entry which is preliminary data.</text>
</comment>
<organism evidence="8 9">
    <name type="scientific">Arachis hypogaea</name>
    <name type="common">Peanut</name>
    <dbReference type="NCBI Taxonomy" id="3818"/>
    <lineage>
        <taxon>Eukaryota</taxon>
        <taxon>Viridiplantae</taxon>
        <taxon>Streptophyta</taxon>
        <taxon>Embryophyta</taxon>
        <taxon>Tracheophyta</taxon>
        <taxon>Spermatophyta</taxon>
        <taxon>Magnoliopsida</taxon>
        <taxon>eudicotyledons</taxon>
        <taxon>Gunneridae</taxon>
        <taxon>Pentapetalae</taxon>
        <taxon>rosids</taxon>
        <taxon>fabids</taxon>
        <taxon>Fabales</taxon>
        <taxon>Fabaceae</taxon>
        <taxon>Papilionoideae</taxon>
        <taxon>50 kb inversion clade</taxon>
        <taxon>dalbergioids sensu lato</taxon>
        <taxon>Dalbergieae</taxon>
        <taxon>Pterocarpus clade</taxon>
        <taxon>Arachis</taxon>
    </lineage>
</organism>
<dbReference type="InterPro" id="IPR010666">
    <property type="entry name" value="Znf_GRF"/>
</dbReference>
<dbReference type="EMBL" id="SDMP01000009">
    <property type="protein sequence ID" value="RYR38173.1"/>
    <property type="molecule type" value="Genomic_DNA"/>
</dbReference>
<evidence type="ECO:0000256" key="6">
    <source>
        <dbReference type="SAM" id="Phobius"/>
    </source>
</evidence>
<gene>
    <name evidence="8" type="ORF">Ahy_A09g043141</name>
</gene>
<feature type="domain" description="GRF-type" evidence="7">
    <location>
        <begin position="35"/>
        <end position="77"/>
    </location>
</feature>
<protein>
    <recommendedName>
        <fullName evidence="7">GRF-type domain-containing protein</fullName>
    </recommendedName>
</protein>
<evidence type="ECO:0000256" key="1">
    <source>
        <dbReference type="ARBA" id="ARBA00022723"/>
    </source>
</evidence>
<name>A0A445BHM6_ARAHY</name>
<feature type="compositionally biased region" description="Low complexity" evidence="5">
    <location>
        <begin position="15"/>
        <end position="24"/>
    </location>
</feature>
<dbReference type="Proteomes" id="UP000289738">
    <property type="component" value="Chromosome A09"/>
</dbReference>
<accession>A0A445BHM6</accession>
<evidence type="ECO:0000259" key="7">
    <source>
        <dbReference type="PROSITE" id="PS51999"/>
    </source>
</evidence>
<dbReference type="AlphaFoldDB" id="A0A445BHM6"/>
<evidence type="ECO:0000313" key="9">
    <source>
        <dbReference type="Proteomes" id="UP000289738"/>
    </source>
</evidence>
<proteinExistence type="predicted"/>
<dbReference type="PANTHER" id="PTHR33248">
    <property type="entry name" value="ZINC ION-BINDING PROTEIN"/>
    <property type="match status" value="1"/>
</dbReference>
<feature type="region of interest" description="Disordered" evidence="5">
    <location>
        <begin position="1"/>
        <end position="26"/>
    </location>
</feature>
<reference evidence="8 9" key="1">
    <citation type="submission" date="2019-01" db="EMBL/GenBank/DDBJ databases">
        <title>Sequencing of cultivated peanut Arachis hypogaea provides insights into genome evolution and oil improvement.</title>
        <authorList>
            <person name="Chen X."/>
        </authorList>
    </citation>
    <scope>NUCLEOTIDE SEQUENCE [LARGE SCALE GENOMIC DNA]</scope>
    <source>
        <strain evidence="9">cv. Fuhuasheng</strain>
        <tissue evidence="8">Leaves</tissue>
    </source>
</reference>
<keyword evidence="3" id="KW-0862">Zinc</keyword>
<feature type="transmembrane region" description="Helical" evidence="6">
    <location>
        <begin position="123"/>
        <end position="142"/>
    </location>
</feature>
<keyword evidence="1" id="KW-0479">Metal-binding</keyword>
<keyword evidence="9" id="KW-1185">Reference proteome</keyword>
<keyword evidence="6" id="KW-1133">Transmembrane helix</keyword>
<dbReference type="PROSITE" id="PS51999">
    <property type="entry name" value="ZF_GRF"/>
    <property type="match status" value="1"/>
</dbReference>